<dbReference type="EMBL" id="KN822023">
    <property type="protein sequence ID" value="KIM65230.1"/>
    <property type="molecule type" value="Genomic_DNA"/>
</dbReference>
<reference evidence="1 2" key="1">
    <citation type="submission" date="2014-04" db="EMBL/GenBank/DDBJ databases">
        <authorList>
            <consortium name="DOE Joint Genome Institute"/>
            <person name="Kuo A."/>
            <person name="Kohler A."/>
            <person name="Nagy L.G."/>
            <person name="Floudas D."/>
            <person name="Copeland A."/>
            <person name="Barry K.W."/>
            <person name="Cichocki N."/>
            <person name="Veneault-Fourrey C."/>
            <person name="LaButti K."/>
            <person name="Lindquist E.A."/>
            <person name="Lipzen A."/>
            <person name="Lundell T."/>
            <person name="Morin E."/>
            <person name="Murat C."/>
            <person name="Sun H."/>
            <person name="Tunlid A."/>
            <person name="Henrissat B."/>
            <person name="Grigoriev I.V."/>
            <person name="Hibbett D.S."/>
            <person name="Martin F."/>
            <person name="Nordberg H.P."/>
            <person name="Cantor M.N."/>
            <person name="Hua S.X."/>
        </authorList>
    </citation>
    <scope>NUCLEOTIDE SEQUENCE [LARGE SCALE GENOMIC DNA]</scope>
    <source>
        <strain evidence="1 2">Foug A</strain>
    </source>
</reference>
<evidence type="ECO:0000313" key="1">
    <source>
        <dbReference type="EMBL" id="KIM65230.1"/>
    </source>
</evidence>
<organism evidence="1 2">
    <name type="scientific">Scleroderma citrinum Foug A</name>
    <dbReference type="NCBI Taxonomy" id="1036808"/>
    <lineage>
        <taxon>Eukaryota</taxon>
        <taxon>Fungi</taxon>
        <taxon>Dikarya</taxon>
        <taxon>Basidiomycota</taxon>
        <taxon>Agaricomycotina</taxon>
        <taxon>Agaricomycetes</taxon>
        <taxon>Agaricomycetidae</taxon>
        <taxon>Boletales</taxon>
        <taxon>Sclerodermatineae</taxon>
        <taxon>Sclerodermataceae</taxon>
        <taxon>Scleroderma</taxon>
    </lineage>
</organism>
<proteinExistence type="predicted"/>
<dbReference type="OrthoDB" id="2579508at2759"/>
<name>A0A0C3DXF7_9AGAM</name>
<protein>
    <submittedName>
        <fullName evidence="1">Uncharacterized protein</fullName>
    </submittedName>
</protein>
<gene>
    <name evidence="1" type="ORF">SCLCIDRAFT_112948</name>
</gene>
<sequence>MSWRVTDNLRCYLNEARLPDMHCSPTAASEMGSLSSGLDVHPRRYRQLEVVHAIDSQLFRDMILDWTRNYVPSAPLDVDDEDEKTGERFTVPCKRFSVPSLPLGRVDNIERVSSCIDNFPLESIRRAIHLIYPGYRSWRFACCDESSAQPYFRRFSWTQYYLTESGKNKQVNQMLTMFSFSPWILSEEDLQNFILPQTFPQRQRARAPTSESERFPFEQQEWLWSKVWDQCFSNDCRWFVVSTYMHWVFGVFSADWTDAFVSPLYRHDSCSPTVLEVMAFWVISAMGSEGGWVPPEGRGGCELHIQLLSATVMDISVDIPKALAVAKYD</sequence>
<dbReference type="InParanoid" id="A0A0C3DXF7"/>
<dbReference type="Proteomes" id="UP000053989">
    <property type="component" value="Unassembled WGS sequence"/>
</dbReference>
<keyword evidence="2" id="KW-1185">Reference proteome</keyword>
<accession>A0A0C3DXF7</accession>
<evidence type="ECO:0000313" key="2">
    <source>
        <dbReference type="Proteomes" id="UP000053989"/>
    </source>
</evidence>
<dbReference type="AlphaFoldDB" id="A0A0C3DXF7"/>
<dbReference type="HOGENOM" id="CLU_048299_0_0_1"/>
<reference evidence="2" key="2">
    <citation type="submission" date="2015-01" db="EMBL/GenBank/DDBJ databases">
        <title>Evolutionary Origins and Diversification of the Mycorrhizal Mutualists.</title>
        <authorList>
            <consortium name="DOE Joint Genome Institute"/>
            <consortium name="Mycorrhizal Genomics Consortium"/>
            <person name="Kohler A."/>
            <person name="Kuo A."/>
            <person name="Nagy L.G."/>
            <person name="Floudas D."/>
            <person name="Copeland A."/>
            <person name="Barry K.W."/>
            <person name="Cichocki N."/>
            <person name="Veneault-Fourrey C."/>
            <person name="LaButti K."/>
            <person name="Lindquist E.A."/>
            <person name="Lipzen A."/>
            <person name="Lundell T."/>
            <person name="Morin E."/>
            <person name="Murat C."/>
            <person name="Riley R."/>
            <person name="Ohm R."/>
            <person name="Sun H."/>
            <person name="Tunlid A."/>
            <person name="Henrissat B."/>
            <person name="Grigoriev I.V."/>
            <person name="Hibbett D.S."/>
            <person name="Martin F."/>
        </authorList>
    </citation>
    <scope>NUCLEOTIDE SEQUENCE [LARGE SCALE GENOMIC DNA]</scope>
    <source>
        <strain evidence="2">Foug A</strain>
    </source>
</reference>